<evidence type="ECO:0008006" key="5">
    <source>
        <dbReference type="Google" id="ProtNLM"/>
    </source>
</evidence>
<feature type="compositionally biased region" description="Basic and acidic residues" evidence="1">
    <location>
        <begin position="153"/>
        <end position="168"/>
    </location>
</feature>
<feature type="chain" id="PRO_5006015716" description="Copper chaperone PCu(A)C" evidence="2">
    <location>
        <begin position="23"/>
        <end position="168"/>
    </location>
</feature>
<dbReference type="Proteomes" id="UP000052022">
    <property type="component" value="Unassembled WGS sequence"/>
</dbReference>
<keyword evidence="2" id="KW-0732">Signal</keyword>
<gene>
    <name evidence="3" type="ORF">TRM7557_01089</name>
</gene>
<dbReference type="PANTHER" id="PTHR36302">
    <property type="entry name" value="BLR7088 PROTEIN"/>
    <property type="match status" value="1"/>
</dbReference>
<evidence type="ECO:0000313" key="4">
    <source>
        <dbReference type="Proteomes" id="UP000052022"/>
    </source>
</evidence>
<dbReference type="Gene3D" id="2.60.40.1890">
    <property type="entry name" value="PCu(A)C copper chaperone"/>
    <property type="match status" value="1"/>
</dbReference>
<proteinExistence type="predicted"/>
<reference evidence="3 4" key="1">
    <citation type="submission" date="2015-09" db="EMBL/GenBank/DDBJ databases">
        <authorList>
            <consortium name="Swine Surveillance"/>
        </authorList>
    </citation>
    <scope>NUCLEOTIDE SEQUENCE [LARGE SCALE GENOMIC DNA]</scope>
    <source>
        <strain evidence="3 4">CECT 7557</strain>
    </source>
</reference>
<keyword evidence="4" id="KW-1185">Reference proteome</keyword>
<dbReference type="InterPro" id="IPR058248">
    <property type="entry name" value="Lxx211020-like"/>
</dbReference>
<dbReference type="STRING" id="928856.SAMN04488049_106118"/>
<dbReference type="OrthoDB" id="9796962at2"/>
<dbReference type="InterPro" id="IPR036182">
    <property type="entry name" value="PCuAC_sf"/>
</dbReference>
<dbReference type="Pfam" id="PF04314">
    <property type="entry name" value="PCuAC"/>
    <property type="match status" value="1"/>
</dbReference>
<evidence type="ECO:0000256" key="2">
    <source>
        <dbReference type="SAM" id="SignalP"/>
    </source>
</evidence>
<dbReference type="PANTHER" id="PTHR36302:SF1">
    <property type="entry name" value="COPPER CHAPERONE PCU(A)C"/>
    <property type="match status" value="1"/>
</dbReference>
<accession>A0A0N7LZ70</accession>
<protein>
    <recommendedName>
        <fullName evidence="5">Copper chaperone PCu(A)C</fullName>
    </recommendedName>
</protein>
<name>A0A0N7LZ70_9RHOB</name>
<dbReference type="RefSeq" id="WP_058289205.1">
    <property type="nucleotide sequence ID" value="NZ_CYSD01000015.1"/>
</dbReference>
<organism evidence="3 4">
    <name type="scientific">Tritonibacter multivorans</name>
    <dbReference type="NCBI Taxonomy" id="928856"/>
    <lineage>
        <taxon>Bacteria</taxon>
        <taxon>Pseudomonadati</taxon>
        <taxon>Pseudomonadota</taxon>
        <taxon>Alphaproteobacteria</taxon>
        <taxon>Rhodobacterales</taxon>
        <taxon>Paracoccaceae</taxon>
        <taxon>Tritonibacter</taxon>
    </lineage>
</organism>
<dbReference type="InterPro" id="IPR007410">
    <property type="entry name" value="LpqE-like"/>
</dbReference>
<evidence type="ECO:0000256" key="1">
    <source>
        <dbReference type="SAM" id="MobiDB-lite"/>
    </source>
</evidence>
<sequence length="168" mass="17903">MSFKSLCAATAATLALTTAAFADSQIMVHDAYARSANPKAGAAFMHIMNHGDEADRLVAVKSDVSARTELHTHKEDANGVMKMMEVKEGFEIPAGGMHMLKRGGDHVMFMGLNAPFEDGATVPVTLVFEKAGEVVIDVAVDQKRKPKHGGAHGGHDHSGHDHSNHGDH</sequence>
<feature type="signal peptide" evidence="2">
    <location>
        <begin position="1"/>
        <end position="22"/>
    </location>
</feature>
<evidence type="ECO:0000313" key="3">
    <source>
        <dbReference type="EMBL" id="CUH76841.1"/>
    </source>
</evidence>
<dbReference type="AlphaFoldDB" id="A0A0N7LZ70"/>
<dbReference type="SUPFAM" id="SSF110087">
    <property type="entry name" value="DR1885-like metal-binding protein"/>
    <property type="match status" value="1"/>
</dbReference>
<feature type="region of interest" description="Disordered" evidence="1">
    <location>
        <begin position="144"/>
        <end position="168"/>
    </location>
</feature>
<dbReference type="EMBL" id="CYSD01000015">
    <property type="protein sequence ID" value="CUH76841.1"/>
    <property type="molecule type" value="Genomic_DNA"/>
</dbReference>